<dbReference type="Proteomes" id="UP000002171">
    <property type="component" value="Unassembled WGS sequence"/>
</dbReference>
<evidence type="ECO:0000313" key="4">
    <source>
        <dbReference type="Proteomes" id="UP000002171"/>
    </source>
</evidence>
<evidence type="ECO:0000256" key="1">
    <source>
        <dbReference type="ARBA" id="ARBA00022842"/>
    </source>
</evidence>
<protein>
    <submittedName>
        <fullName evidence="3">Methionine sulfoxide reductase A</fullName>
        <ecNumber evidence="3">1.8.4.11</ecNumber>
    </submittedName>
</protein>
<dbReference type="Gene3D" id="3.90.550.10">
    <property type="entry name" value="Spore Coat Polysaccharide Biosynthesis Protein SpsA, Chain A"/>
    <property type="match status" value="1"/>
</dbReference>
<name>A0A7U8C705_NEPCE</name>
<sequence>MEVNAIILLSEGMEVISVAEIASKLDAADKVLHKLGEHITTVTLIAPPEQLGLDALTMPVVFADSDSPGFLYSLCKALAPLPCRHTLILSVDDLGLSADHIGQLLDYSERLPHMSVVSSRDANLVLPVLLPSDSYQSIQDYLKSQGQATLMKWLEQSVFVECERLDS</sequence>
<comment type="caution">
    <text evidence="3">The sequence shown here is derived from an EMBL/GenBank/DDBJ whole genome shotgun (WGS) entry which is preliminary data.</text>
</comment>
<proteinExistence type="predicted"/>
<reference evidence="3 4" key="1">
    <citation type="submission" date="2006-02" db="EMBL/GenBank/DDBJ databases">
        <authorList>
            <person name="Pinhassi J."/>
            <person name="Pedros-Alio C."/>
            <person name="Ferriera S."/>
            <person name="Johnson J."/>
            <person name="Kravitz S."/>
            <person name="Halpern A."/>
            <person name="Remington K."/>
            <person name="Beeson K."/>
            <person name="Tran B."/>
            <person name="Rogers Y.-H."/>
            <person name="Friedman R."/>
            <person name="Venter J.C."/>
        </authorList>
    </citation>
    <scope>NUCLEOTIDE SEQUENCE [LARGE SCALE GENOMIC DNA]</scope>
    <source>
        <strain evidence="3 4">MED92</strain>
    </source>
</reference>
<dbReference type="AlphaFoldDB" id="A0A7U8C705"/>
<dbReference type="GO" id="GO:0016779">
    <property type="term" value="F:nucleotidyltransferase activity"/>
    <property type="evidence" value="ECO:0007669"/>
    <property type="project" value="UniProtKB-ARBA"/>
</dbReference>
<organism evidence="3 4">
    <name type="scientific">Neptuniibacter caesariensis</name>
    <dbReference type="NCBI Taxonomy" id="207954"/>
    <lineage>
        <taxon>Bacteria</taxon>
        <taxon>Pseudomonadati</taxon>
        <taxon>Pseudomonadota</taxon>
        <taxon>Gammaproteobacteria</taxon>
        <taxon>Oceanospirillales</taxon>
        <taxon>Oceanospirillaceae</taxon>
        <taxon>Neptuniibacter</taxon>
    </lineage>
</organism>
<dbReference type="InterPro" id="IPR029044">
    <property type="entry name" value="Nucleotide-diphossugar_trans"/>
</dbReference>
<keyword evidence="4" id="KW-1185">Reference proteome</keyword>
<feature type="domain" description="MobA-like NTP transferase" evidence="2">
    <location>
        <begin position="29"/>
        <end position="154"/>
    </location>
</feature>
<accession>A0A7U8C705</accession>
<dbReference type="EC" id="1.8.4.11" evidence="3"/>
<evidence type="ECO:0000313" key="3">
    <source>
        <dbReference type="EMBL" id="EAR61041.1"/>
    </source>
</evidence>
<dbReference type="RefSeq" id="WP_007022317.1">
    <property type="nucleotide sequence ID" value="NZ_CH724127.1"/>
</dbReference>
<dbReference type="EMBL" id="AAOW01000011">
    <property type="protein sequence ID" value="EAR61041.1"/>
    <property type="molecule type" value="Genomic_DNA"/>
</dbReference>
<dbReference type="InterPro" id="IPR025877">
    <property type="entry name" value="MobA-like_NTP_Trfase"/>
</dbReference>
<dbReference type="GO" id="GO:0008113">
    <property type="term" value="F:peptide-methionine (S)-S-oxide reductase activity"/>
    <property type="evidence" value="ECO:0007669"/>
    <property type="project" value="UniProtKB-EC"/>
</dbReference>
<evidence type="ECO:0000259" key="2">
    <source>
        <dbReference type="Pfam" id="PF12804"/>
    </source>
</evidence>
<dbReference type="Pfam" id="PF12804">
    <property type="entry name" value="NTP_transf_3"/>
    <property type="match status" value="1"/>
</dbReference>
<gene>
    <name evidence="3" type="ORF">MED92_01489</name>
</gene>
<keyword evidence="3" id="KW-0560">Oxidoreductase</keyword>
<keyword evidence="1" id="KW-0460">Magnesium</keyword>